<organism evidence="1">
    <name type="scientific">Arundo donax</name>
    <name type="common">Giant reed</name>
    <name type="synonym">Donax arundinaceus</name>
    <dbReference type="NCBI Taxonomy" id="35708"/>
    <lineage>
        <taxon>Eukaryota</taxon>
        <taxon>Viridiplantae</taxon>
        <taxon>Streptophyta</taxon>
        <taxon>Embryophyta</taxon>
        <taxon>Tracheophyta</taxon>
        <taxon>Spermatophyta</taxon>
        <taxon>Magnoliopsida</taxon>
        <taxon>Liliopsida</taxon>
        <taxon>Poales</taxon>
        <taxon>Poaceae</taxon>
        <taxon>PACMAD clade</taxon>
        <taxon>Arundinoideae</taxon>
        <taxon>Arundineae</taxon>
        <taxon>Arundo</taxon>
    </lineage>
</organism>
<reference evidence="1" key="1">
    <citation type="submission" date="2014-09" db="EMBL/GenBank/DDBJ databases">
        <authorList>
            <person name="Magalhaes I.L.F."/>
            <person name="Oliveira U."/>
            <person name="Santos F.R."/>
            <person name="Vidigal T.H.D.A."/>
            <person name="Brescovit A.D."/>
            <person name="Santos A.J."/>
        </authorList>
    </citation>
    <scope>NUCLEOTIDE SEQUENCE</scope>
    <source>
        <tissue evidence="1">Shoot tissue taken approximately 20 cm above the soil surface</tissue>
    </source>
</reference>
<name>A0A0A9DX05_ARUDO</name>
<evidence type="ECO:0000313" key="1">
    <source>
        <dbReference type="EMBL" id="JAD93079.1"/>
    </source>
</evidence>
<proteinExistence type="predicted"/>
<dbReference type="AlphaFoldDB" id="A0A0A9DX05"/>
<dbReference type="EMBL" id="GBRH01204816">
    <property type="protein sequence ID" value="JAD93079.1"/>
    <property type="molecule type" value="Transcribed_RNA"/>
</dbReference>
<accession>A0A0A9DX05</accession>
<sequence length="62" mass="7546">MLDMVMFLQRLMSMPLALFFMNLFQLKKLLSDQPSLLVIPRDWFICLRRLSTNLIQRKAFRR</sequence>
<reference evidence="1" key="2">
    <citation type="journal article" date="2015" name="Data Brief">
        <title>Shoot transcriptome of the giant reed, Arundo donax.</title>
        <authorList>
            <person name="Barrero R.A."/>
            <person name="Guerrero F.D."/>
            <person name="Moolhuijzen P."/>
            <person name="Goolsby J.A."/>
            <person name="Tidwell J."/>
            <person name="Bellgard S.E."/>
            <person name="Bellgard M.I."/>
        </authorList>
    </citation>
    <scope>NUCLEOTIDE SEQUENCE</scope>
    <source>
        <tissue evidence="1">Shoot tissue taken approximately 20 cm above the soil surface</tissue>
    </source>
</reference>
<protein>
    <submittedName>
        <fullName evidence="1">Uncharacterized protein</fullName>
    </submittedName>
</protein>